<dbReference type="CDD" id="cd00002">
    <property type="entry name" value="YbaK_deacylase"/>
    <property type="match status" value="1"/>
</dbReference>
<dbReference type="EMBL" id="DS271018">
    <property type="protein sequence ID" value="EFO98711.1"/>
    <property type="molecule type" value="Genomic_DNA"/>
</dbReference>
<dbReference type="Proteomes" id="UP000008281">
    <property type="component" value="Unassembled WGS sequence"/>
</dbReference>
<evidence type="ECO:0000256" key="3">
    <source>
        <dbReference type="ARBA" id="ARBA00023239"/>
    </source>
</evidence>
<accession>E3NVK8</accession>
<dbReference type="OrthoDB" id="5594874at2759"/>
<dbReference type="GO" id="GO:0006412">
    <property type="term" value="P:translation"/>
    <property type="evidence" value="ECO:0007669"/>
    <property type="project" value="UniProtKB-KW"/>
</dbReference>
<dbReference type="InterPro" id="IPR004369">
    <property type="entry name" value="Prolyl-tRNA_editing_YbaK/EbsC"/>
</dbReference>
<evidence type="ECO:0000256" key="1">
    <source>
        <dbReference type="ARBA" id="ARBA00009798"/>
    </source>
</evidence>
<dbReference type="PANTHER" id="PTHR30411:SF0">
    <property type="entry name" value="CYS-TRNA(PRO)_CYS-TRNA(CYS) DEACYLASE YBAK"/>
    <property type="match status" value="1"/>
</dbReference>
<dbReference type="PANTHER" id="PTHR30411">
    <property type="entry name" value="CYTOPLASMIC PROTEIN"/>
    <property type="match status" value="1"/>
</dbReference>
<protein>
    <recommendedName>
        <fullName evidence="4">PrdX deacylase domain-containing protein 1</fullName>
    </recommendedName>
</protein>
<dbReference type="InterPro" id="IPR036754">
    <property type="entry name" value="YbaK/aa-tRNA-synt-asso_dom_sf"/>
</dbReference>
<dbReference type="HOGENOM" id="CLU_094875_1_1_1"/>
<organism evidence="7">
    <name type="scientific">Caenorhabditis remanei</name>
    <name type="common">Caenorhabditis vulgaris</name>
    <dbReference type="NCBI Taxonomy" id="31234"/>
    <lineage>
        <taxon>Eukaryota</taxon>
        <taxon>Metazoa</taxon>
        <taxon>Ecdysozoa</taxon>
        <taxon>Nematoda</taxon>
        <taxon>Chromadorea</taxon>
        <taxon>Rhabditida</taxon>
        <taxon>Rhabditina</taxon>
        <taxon>Rhabditomorpha</taxon>
        <taxon>Rhabditoidea</taxon>
        <taxon>Rhabditidae</taxon>
        <taxon>Peloderinae</taxon>
        <taxon>Caenorhabditis</taxon>
    </lineage>
</organism>
<evidence type="ECO:0000256" key="2">
    <source>
        <dbReference type="ARBA" id="ARBA00022917"/>
    </source>
</evidence>
<dbReference type="InterPro" id="IPR007214">
    <property type="entry name" value="YbaK/aa-tRNA-synth-assoc-dom"/>
</dbReference>
<evidence type="ECO:0000259" key="5">
    <source>
        <dbReference type="Pfam" id="PF04073"/>
    </source>
</evidence>
<keyword evidence="7" id="KW-1185">Reference proteome</keyword>
<keyword evidence="3" id="KW-0456">Lyase</keyword>
<dbReference type="GO" id="GO:0016829">
    <property type="term" value="F:lyase activity"/>
    <property type="evidence" value="ECO:0007669"/>
    <property type="project" value="UniProtKB-KW"/>
</dbReference>
<name>E3NVK8_CAERE</name>
<dbReference type="Gene3D" id="3.90.960.10">
    <property type="entry name" value="YbaK/aminoacyl-tRNA synthetase-associated domain"/>
    <property type="match status" value="1"/>
</dbReference>
<dbReference type="AlphaFoldDB" id="E3NVK8"/>
<proteinExistence type="inferred from homology"/>
<gene>
    <name evidence="6" type="ORF">CRE_23861</name>
</gene>
<dbReference type="GO" id="GO:0002161">
    <property type="term" value="F:aminoacyl-tRNA deacylase activity"/>
    <property type="evidence" value="ECO:0007669"/>
    <property type="project" value="InterPro"/>
</dbReference>
<feature type="domain" description="YbaK/aminoacyl-tRNA synthetase-associated" evidence="5">
    <location>
        <begin position="5"/>
        <end position="100"/>
    </location>
</feature>
<dbReference type="SUPFAM" id="SSF55826">
    <property type="entry name" value="YbaK/ProRS associated domain"/>
    <property type="match status" value="1"/>
</dbReference>
<sequence>MISIIMLSDDKNYFVAILPVNHQLNLKKVASTFACKKLHMADPKDAERLTGYLVGGISPVGQKKRLKTVICDSAQQLSKMYVSGGKRGLDIGVNPQDLAKVLGANFADIIDE</sequence>
<evidence type="ECO:0000313" key="6">
    <source>
        <dbReference type="EMBL" id="EFO98711.1"/>
    </source>
</evidence>
<dbReference type="PIRSF" id="PIRSF006181">
    <property type="entry name" value="EbsC_YbaK"/>
    <property type="match status" value="1"/>
</dbReference>
<evidence type="ECO:0000256" key="4">
    <source>
        <dbReference type="ARBA" id="ARBA00031612"/>
    </source>
</evidence>
<dbReference type="Pfam" id="PF04073">
    <property type="entry name" value="tRNA_edit"/>
    <property type="match status" value="1"/>
</dbReference>
<dbReference type="InParanoid" id="E3NVK8"/>
<comment type="similarity">
    <text evidence="1">Belongs to the prolyl-tRNA editing family. YbaK/EbsC subfamily.</text>
</comment>
<keyword evidence="2" id="KW-0648">Protein biosynthesis</keyword>
<evidence type="ECO:0000313" key="7">
    <source>
        <dbReference type="Proteomes" id="UP000008281"/>
    </source>
</evidence>
<reference evidence="6" key="1">
    <citation type="submission" date="2007-07" db="EMBL/GenBank/DDBJ databases">
        <title>PCAP assembly of the Caenorhabditis remanei genome.</title>
        <authorList>
            <consortium name="The Caenorhabditis remanei Sequencing Consortium"/>
            <person name="Wilson R.K."/>
        </authorList>
    </citation>
    <scope>NUCLEOTIDE SEQUENCE [LARGE SCALE GENOMIC DNA]</scope>
    <source>
        <strain evidence="6">PB4641</strain>
    </source>
</reference>